<evidence type="ECO:0000313" key="2">
    <source>
        <dbReference type="Proteomes" id="UP000054359"/>
    </source>
</evidence>
<feature type="non-terminal residue" evidence="1">
    <location>
        <position position="33"/>
    </location>
</feature>
<keyword evidence="2" id="KW-1185">Reference proteome</keyword>
<dbReference type="AlphaFoldDB" id="A0A087TTX3"/>
<proteinExistence type="predicted"/>
<reference evidence="1 2" key="1">
    <citation type="submission" date="2013-11" db="EMBL/GenBank/DDBJ databases">
        <title>Genome sequencing of Stegodyphus mimosarum.</title>
        <authorList>
            <person name="Bechsgaard J."/>
        </authorList>
    </citation>
    <scope>NUCLEOTIDE SEQUENCE [LARGE SCALE GENOMIC DNA]</scope>
</reference>
<organism evidence="1 2">
    <name type="scientific">Stegodyphus mimosarum</name>
    <name type="common">African social velvet spider</name>
    <dbReference type="NCBI Taxonomy" id="407821"/>
    <lineage>
        <taxon>Eukaryota</taxon>
        <taxon>Metazoa</taxon>
        <taxon>Ecdysozoa</taxon>
        <taxon>Arthropoda</taxon>
        <taxon>Chelicerata</taxon>
        <taxon>Arachnida</taxon>
        <taxon>Araneae</taxon>
        <taxon>Araneomorphae</taxon>
        <taxon>Entelegynae</taxon>
        <taxon>Eresoidea</taxon>
        <taxon>Eresidae</taxon>
        <taxon>Stegodyphus</taxon>
    </lineage>
</organism>
<evidence type="ECO:0000313" key="1">
    <source>
        <dbReference type="EMBL" id="KFM68562.1"/>
    </source>
</evidence>
<sequence>MQNARVTTPKGRWFYPAEKKMYSPVSYLEDIKS</sequence>
<dbReference type="EMBL" id="KK116717">
    <property type="protein sequence ID" value="KFM68562.1"/>
    <property type="molecule type" value="Genomic_DNA"/>
</dbReference>
<accession>A0A087TTX3</accession>
<dbReference type="Proteomes" id="UP000054359">
    <property type="component" value="Unassembled WGS sequence"/>
</dbReference>
<protein>
    <submittedName>
        <fullName evidence="1">Uncharacterized protein</fullName>
    </submittedName>
</protein>
<name>A0A087TTX3_STEMI</name>
<gene>
    <name evidence="1" type="ORF">X975_16579</name>
</gene>